<dbReference type="Pfam" id="PF18130">
    <property type="entry name" value="ATPgrasp_N"/>
    <property type="match status" value="1"/>
</dbReference>
<dbReference type="InterPro" id="IPR041472">
    <property type="entry name" value="BL00235/CARNS1_N"/>
</dbReference>
<evidence type="ECO:0000313" key="7">
    <source>
        <dbReference type="Proteomes" id="UP000286045"/>
    </source>
</evidence>
<dbReference type="Proteomes" id="UP000286045">
    <property type="component" value="Unassembled WGS sequence"/>
</dbReference>
<gene>
    <name evidence="6" type="ORF">EKO27_g10321</name>
</gene>
<organism evidence="6 7">
    <name type="scientific">Xylaria grammica</name>
    <dbReference type="NCBI Taxonomy" id="363999"/>
    <lineage>
        <taxon>Eukaryota</taxon>
        <taxon>Fungi</taxon>
        <taxon>Dikarya</taxon>
        <taxon>Ascomycota</taxon>
        <taxon>Pezizomycotina</taxon>
        <taxon>Sordariomycetes</taxon>
        <taxon>Xylariomycetidae</taxon>
        <taxon>Xylariales</taxon>
        <taxon>Xylariaceae</taxon>
        <taxon>Xylaria</taxon>
    </lineage>
</organism>
<dbReference type="InterPro" id="IPR052032">
    <property type="entry name" value="ATP-dep_AA_Ligase"/>
</dbReference>
<proteinExistence type="predicted"/>
<evidence type="ECO:0000256" key="3">
    <source>
        <dbReference type="ARBA" id="ARBA00022840"/>
    </source>
</evidence>
<keyword evidence="3 4" id="KW-0067">ATP-binding</keyword>
<accession>A0A439CRK5</accession>
<dbReference type="PANTHER" id="PTHR43585">
    <property type="entry name" value="FUMIPYRROLE BIOSYNTHESIS PROTEIN C"/>
    <property type="match status" value="1"/>
</dbReference>
<dbReference type="SUPFAM" id="SSF56059">
    <property type="entry name" value="Glutathione synthetase ATP-binding domain-like"/>
    <property type="match status" value="1"/>
</dbReference>
<keyword evidence="7" id="KW-1185">Reference proteome</keyword>
<name>A0A439CRK5_9PEZI</name>
<protein>
    <recommendedName>
        <fullName evidence="5">ATP-grasp domain-containing protein</fullName>
    </recommendedName>
</protein>
<dbReference type="PROSITE" id="PS50975">
    <property type="entry name" value="ATP_GRASP"/>
    <property type="match status" value="1"/>
</dbReference>
<dbReference type="GO" id="GO:0046872">
    <property type="term" value="F:metal ion binding"/>
    <property type="evidence" value="ECO:0007669"/>
    <property type="project" value="InterPro"/>
</dbReference>
<evidence type="ECO:0000256" key="1">
    <source>
        <dbReference type="ARBA" id="ARBA00022598"/>
    </source>
</evidence>
<evidence type="ECO:0000313" key="6">
    <source>
        <dbReference type="EMBL" id="RWA04780.1"/>
    </source>
</evidence>
<feature type="domain" description="ATP-grasp" evidence="5">
    <location>
        <begin position="332"/>
        <end position="559"/>
    </location>
</feature>
<dbReference type="InterPro" id="IPR013815">
    <property type="entry name" value="ATP_grasp_subdomain_1"/>
</dbReference>
<dbReference type="InterPro" id="IPR011761">
    <property type="entry name" value="ATP-grasp"/>
</dbReference>
<dbReference type="Gene3D" id="3.30.470.20">
    <property type="entry name" value="ATP-grasp fold, B domain"/>
    <property type="match status" value="1"/>
</dbReference>
<keyword evidence="1" id="KW-0436">Ligase</keyword>
<evidence type="ECO:0000256" key="2">
    <source>
        <dbReference type="ARBA" id="ARBA00022741"/>
    </source>
</evidence>
<dbReference type="Gene3D" id="3.30.1490.20">
    <property type="entry name" value="ATP-grasp fold, A domain"/>
    <property type="match status" value="1"/>
</dbReference>
<dbReference type="Gene3D" id="3.40.50.20">
    <property type="match status" value="1"/>
</dbReference>
<dbReference type="PANTHER" id="PTHR43585:SF2">
    <property type="entry name" value="ATP-GRASP ENZYME FSQD"/>
    <property type="match status" value="1"/>
</dbReference>
<dbReference type="AlphaFoldDB" id="A0A439CRK5"/>
<dbReference type="GO" id="GO:0005524">
    <property type="term" value="F:ATP binding"/>
    <property type="evidence" value="ECO:0007669"/>
    <property type="project" value="UniProtKB-UniRule"/>
</dbReference>
<sequence>MSSMIMRANQPGNGENAFTLEDFLVQANKNGAPTRIRCQWRLSESAPPEGDLKHVCCLDLIITIVSTVPDSMESRDIENGDSTAAASSVALEKIVRACQSVRSTVVDNQIAAKVILATRRGFLCRNDILSLRMVHCPYIEAIIDYSVQDVALSPILSHNPTNLLPLLSSSPGALLLKHSSVSYLDTLEMLEMEVKTRLSFDWVLPTQPAASTIAVIGGRPLYDMERGSYGFRGPFEAAQALGISLIVLDRPGHWLEEEKYSYLRQDFIAIDVSDDTALPMIIADALKGKQLDGIITFSDEFVIATAKAAEALSLPTEPVQAILQAHYKDGTRNALHSSGIQTVRVESSEQLQEPTIVDDLKGLQYPLIVKPCRGGASRGVRKARNHSDLQTAIQKMEKDGLSKHGVLIEQYVDGPEVDANFALWNGEVLFCEISDDFPCPGDLSDATTDDDFAETYMVLPSSLPTKELEILKSSLHQSLLELGFSSGVFHVEARVKNSSMRYEETDGILDLINAPDAAAEEPDAFLIEVNARPPGLTVVYSTLYTYGVDYCALQFLRVLGDRERFAALCKPFSSQTQYWCVNIHVPIHRENILVPHDFFDRVLGRLPEVAPHVTRAEFYTQPGNVVSPIRGVGFFAYFTINSRVSRRHLLEMTARVREASRQVVDGE</sequence>
<keyword evidence="2 4" id="KW-0547">Nucleotide-binding</keyword>
<dbReference type="EMBL" id="RYZI01000518">
    <property type="protein sequence ID" value="RWA04780.1"/>
    <property type="molecule type" value="Genomic_DNA"/>
</dbReference>
<dbReference type="STRING" id="363999.A0A439CRK5"/>
<reference evidence="6 7" key="1">
    <citation type="submission" date="2018-12" db="EMBL/GenBank/DDBJ databases">
        <title>Draft genome sequence of Xylaria grammica IHI A82.</title>
        <authorList>
            <person name="Buettner E."/>
            <person name="Kellner H."/>
        </authorList>
    </citation>
    <scope>NUCLEOTIDE SEQUENCE [LARGE SCALE GENOMIC DNA]</scope>
    <source>
        <strain evidence="6 7">IHI A82</strain>
    </source>
</reference>
<dbReference type="Pfam" id="PF13535">
    <property type="entry name" value="ATP-grasp_4"/>
    <property type="match status" value="1"/>
</dbReference>
<dbReference type="GO" id="GO:0016874">
    <property type="term" value="F:ligase activity"/>
    <property type="evidence" value="ECO:0007669"/>
    <property type="project" value="UniProtKB-KW"/>
</dbReference>
<evidence type="ECO:0000256" key="4">
    <source>
        <dbReference type="PROSITE-ProRule" id="PRU00409"/>
    </source>
</evidence>
<comment type="caution">
    <text evidence="6">The sequence shown here is derived from an EMBL/GenBank/DDBJ whole genome shotgun (WGS) entry which is preliminary data.</text>
</comment>
<evidence type="ECO:0000259" key="5">
    <source>
        <dbReference type="PROSITE" id="PS50975"/>
    </source>
</evidence>